<feature type="domain" description="OmpR/PhoB-type" evidence="9">
    <location>
        <begin position="130"/>
        <end position="228"/>
    </location>
</feature>
<dbReference type="PROSITE" id="PS51755">
    <property type="entry name" value="OMPR_PHOB"/>
    <property type="match status" value="1"/>
</dbReference>
<dbReference type="GO" id="GO:0006355">
    <property type="term" value="P:regulation of DNA-templated transcription"/>
    <property type="evidence" value="ECO:0007669"/>
    <property type="project" value="InterPro"/>
</dbReference>
<dbReference type="EMBL" id="SIJB01000023">
    <property type="protein sequence ID" value="NBI29223.1"/>
    <property type="molecule type" value="Genomic_DNA"/>
</dbReference>
<sequence>MVIRVLIIEDEKSLARFIELELRHEGFETKIAPDGREGLLLAIEEKWDLILLDLMLPSLSGTEICRRLRANKDDTPIIMLTARDSVFDRIYGLDSGADDYLAKPFEIGELLARIRSLFRRINRMDFIKKSNQLFYKDLLINQDACIVKQKEDIIQLTKREYELLTVFMKNINRVLTREMLLDIVWGFESSVETNVVDVYVRYLRNKLDSDSPSRYIETVRGIGYVMRQ</sequence>
<dbReference type="PANTHER" id="PTHR48111">
    <property type="entry name" value="REGULATOR OF RPOS"/>
    <property type="match status" value="1"/>
</dbReference>
<dbReference type="Gene3D" id="6.10.250.690">
    <property type="match status" value="1"/>
</dbReference>
<dbReference type="InterPro" id="IPR039420">
    <property type="entry name" value="WalR-like"/>
</dbReference>
<dbReference type="GO" id="GO:0005829">
    <property type="term" value="C:cytosol"/>
    <property type="evidence" value="ECO:0007669"/>
    <property type="project" value="TreeGrafter"/>
</dbReference>
<evidence type="ECO:0000313" key="10">
    <source>
        <dbReference type="EMBL" id="NBI29223.1"/>
    </source>
</evidence>
<protein>
    <submittedName>
        <fullName evidence="10">Response regulator transcription factor</fullName>
    </submittedName>
</protein>
<dbReference type="GO" id="GO:0000156">
    <property type="term" value="F:phosphorelay response regulator activity"/>
    <property type="evidence" value="ECO:0007669"/>
    <property type="project" value="TreeGrafter"/>
</dbReference>
<keyword evidence="4 7" id="KW-0238">DNA-binding</keyword>
<dbReference type="Gene3D" id="1.10.10.10">
    <property type="entry name" value="Winged helix-like DNA-binding domain superfamily/Winged helix DNA-binding domain"/>
    <property type="match status" value="1"/>
</dbReference>
<evidence type="ECO:0000256" key="7">
    <source>
        <dbReference type="PROSITE-ProRule" id="PRU01091"/>
    </source>
</evidence>
<dbReference type="PANTHER" id="PTHR48111:SF22">
    <property type="entry name" value="REGULATOR OF RPOS"/>
    <property type="match status" value="1"/>
</dbReference>
<dbReference type="Pfam" id="PF00072">
    <property type="entry name" value="Response_reg"/>
    <property type="match status" value="1"/>
</dbReference>
<dbReference type="CDD" id="cd00383">
    <property type="entry name" value="trans_reg_C"/>
    <property type="match status" value="1"/>
</dbReference>
<dbReference type="InterPro" id="IPR036388">
    <property type="entry name" value="WH-like_DNA-bd_sf"/>
</dbReference>
<dbReference type="SMART" id="SM00448">
    <property type="entry name" value="REC"/>
    <property type="match status" value="1"/>
</dbReference>
<keyword evidence="1 6" id="KW-0597">Phosphoprotein</keyword>
<evidence type="ECO:0000256" key="4">
    <source>
        <dbReference type="ARBA" id="ARBA00023125"/>
    </source>
</evidence>
<feature type="modified residue" description="4-aspartylphosphate" evidence="6">
    <location>
        <position position="53"/>
    </location>
</feature>
<dbReference type="Gene3D" id="3.40.50.2300">
    <property type="match status" value="1"/>
</dbReference>
<feature type="domain" description="Response regulatory" evidence="8">
    <location>
        <begin position="4"/>
        <end position="118"/>
    </location>
</feature>
<dbReference type="GO" id="GO:0032993">
    <property type="term" value="C:protein-DNA complex"/>
    <property type="evidence" value="ECO:0007669"/>
    <property type="project" value="TreeGrafter"/>
</dbReference>
<dbReference type="InterPro" id="IPR001789">
    <property type="entry name" value="Sig_transdc_resp-reg_receiver"/>
</dbReference>
<organism evidence="10 11">
    <name type="scientific">Chengkuizengella marina</name>
    <dbReference type="NCBI Taxonomy" id="2507566"/>
    <lineage>
        <taxon>Bacteria</taxon>
        <taxon>Bacillati</taxon>
        <taxon>Bacillota</taxon>
        <taxon>Bacilli</taxon>
        <taxon>Bacillales</taxon>
        <taxon>Paenibacillaceae</taxon>
        <taxon>Chengkuizengella</taxon>
    </lineage>
</organism>
<dbReference type="GO" id="GO:0000976">
    <property type="term" value="F:transcription cis-regulatory region binding"/>
    <property type="evidence" value="ECO:0007669"/>
    <property type="project" value="TreeGrafter"/>
</dbReference>
<keyword evidence="2" id="KW-0902">Two-component regulatory system</keyword>
<evidence type="ECO:0000256" key="5">
    <source>
        <dbReference type="ARBA" id="ARBA00023163"/>
    </source>
</evidence>
<gene>
    <name evidence="10" type="ORF">ERL59_09650</name>
</gene>
<dbReference type="OrthoDB" id="9790442at2"/>
<name>A0A6N9Q367_9BACL</name>
<dbReference type="InterPro" id="IPR011006">
    <property type="entry name" value="CheY-like_superfamily"/>
</dbReference>
<comment type="caution">
    <text evidence="10">The sequence shown here is derived from an EMBL/GenBank/DDBJ whole genome shotgun (WGS) entry which is preliminary data.</text>
</comment>
<evidence type="ECO:0000256" key="6">
    <source>
        <dbReference type="PROSITE-ProRule" id="PRU00169"/>
    </source>
</evidence>
<dbReference type="SUPFAM" id="SSF52172">
    <property type="entry name" value="CheY-like"/>
    <property type="match status" value="1"/>
</dbReference>
<dbReference type="SMART" id="SM00862">
    <property type="entry name" value="Trans_reg_C"/>
    <property type="match status" value="1"/>
</dbReference>
<keyword evidence="11" id="KW-1185">Reference proteome</keyword>
<dbReference type="FunFam" id="3.40.50.2300:FF:000001">
    <property type="entry name" value="DNA-binding response regulator PhoB"/>
    <property type="match status" value="1"/>
</dbReference>
<dbReference type="InterPro" id="IPR016032">
    <property type="entry name" value="Sig_transdc_resp-reg_C-effctor"/>
</dbReference>
<dbReference type="PROSITE" id="PS50110">
    <property type="entry name" value="RESPONSE_REGULATORY"/>
    <property type="match status" value="1"/>
</dbReference>
<evidence type="ECO:0000256" key="3">
    <source>
        <dbReference type="ARBA" id="ARBA00023015"/>
    </source>
</evidence>
<dbReference type="CDD" id="cd17574">
    <property type="entry name" value="REC_OmpR"/>
    <property type="match status" value="1"/>
</dbReference>
<evidence type="ECO:0000256" key="1">
    <source>
        <dbReference type="ARBA" id="ARBA00022553"/>
    </source>
</evidence>
<dbReference type="Pfam" id="PF00486">
    <property type="entry name" value="Trans_reg_C"/>
    <property type="match status" value="1"/>
</dbReference>
<feature type="DNA-binding region" description="OmpR/PhoB-type" evidence="7">
    <location>
        <begin position="130"/>
        <end position="228"/>
    </location>
</feature>
<accession>A0A6N9Q367</accession>
<dbReference type="Proteomes" id="UP000448943">
    <property type="component" value="Unassembled WGS sequence"/>
</dbReference>
<reference evidence="10 11" key="1">
    <citation type="submission" date="2019-01" db="EMBL/GenBank/DDBJ databases">
        <title>Chengkuizengella sp. nov., isolated from deep-sea sediment of East Pacific Ocean.</title>
        <authorList>
            <person name="Yang J."/>
            <person name="Lai Q."/>
            <person name="Shao Z."/>
        </authorList>
    </citation>
    <scope>NUCLEOTIDE SEQUENCE [LARGE SCALE GENOMIC DNA]</scope>
    <source>
        <strain evidence="10 11">YPA3-1-1</strain>
    </source>
</reference>
<evidence type="ECO:0000256" key="2">
    <source>
        <dbReference type="ARBA" id="ARBA00023012"/>
    </source>
</evidence>
<keyword evidence="3" id="KW-0805">Transcription regulation</keyword>
<dbReference type="InterPro" id="IPR001867">
    <property type="entry name" value="OmpR/PhoB-type_DNA-bd"/>
</dbReference>
<dbReference type="AlphaFoldDB" id="A0A6N9Q367"/>
<evidence type="ECO:0000259" key="9">
    <source>
        <dbReference type="PROSITE" id="PS51755"/>
    </source>
</evidence>
<proteinExistence type="predicted"/>
<keyword evidence="5" id="KW-0804">Transcription</keyword>
<evidence type="ECO:0000259" key="8">
    <source>
        <dbReference type="PROSITE" id="PS50110"/>
    </source>
</evidence>
<evidence type="ECO:0000313" key="11">
    <source>
        <dbReference type="Proteomes" id="UP000448943"/>
    </source>
</evidence>
<dbReference type="FunFam" id="1.10.10.10:FF:000005">
    <property type="entry name" value="Two-component system response regulator"/>
    <property type="match status" value="1"/>
</dbReference>
<dbReference type="SUPFAM" id="SSF46894">
    <property type="entry name" value="C-terminal effector domain of the bipartite response regulators"/>
    <property type="match status" value="1"/>
</dbReference>